<evidence type="ECO:0000313" key="1">
    <source>
        <dbReference type="EMBL" id="CAB4154780.1"/>
    </source>
</evidence>
<sequence length="66" mass="7485">MTVRESTDGTAVVDTAYYWRPIATCPPGRKVQLINRKLGCAAYGTHNPKYTYWTHWAPLPKFPEGT</sequence>
<dbReference type="EMBL" id="LR796613">
    <property type="protein sequence ID" value="CAB4154780.1"/>
    <property type="molecule type" value="Genomic_DNA"/>
</dbReference>
<gene>
    <name evidence="1" type="ORF">UFOVP653_28</name>
</gene>
<organism evidence="1">
    <name type="scientific">uncultured Caudovirales phage</name>
    <dbReference type="NCBI Taxonomy" id="2100421"/>
    <lineage>
        <taxon>Viruses</taxon>
        <taxon>Duplodnaviria</taxon>
        <taxon>Heunggongvirae</taxon>
        <taxon>Uroviricota</taxon>
        <taxon>Caudoviricetes</taxon>
        <taxon>Peduoviridae</taxon>
        <taxon>Maltschvirus</taxon>
        <taxon>Maltschvirus maltsch</taxon>
    </lineage>
</organism>
<protein>
    <submittedName>
        <fullName evidence="1">Uncharacterized protein</fullName>
    </submittedName>
</protein>
<reference evidence="1" key="1">
    <citation type="submission" date="2020-04" db="EMBL/GenBank/DDBJ databases">
        <authorList>
            <person name="Chiriac C."/>
            <person name="Salcher M."/>
            <person name="Ghai R."/>
            <person name="Kavagutti S V."/>
        </authorList>
    </citation>
    <scope>NUCLEOTIDE SEQUENCE</scope>
</reference>
<name>A0A6J5N5J9_9CAUD</name>
<accession>A0A6J5N5J9</accession>
<proteinExistence type="predicted"/>